<dbReference type="EMBL" id="QYTW02000024">
    <property type="protein sequence ID" value="RST58099.1"/>
    <property type="molecule type" value="Genomic_DNA"/>
</dbReference>
<reference evidence="2 3" key="1">
    <citation type="submission" date="2018-12" db="EMBL/GenBank/DDBJ databases">
        <authorList>
            <person name="Sun L."/>
            <person name="Chen Z."/>
        </authorList>
    </citation>
    <scope>NUCLEOTIDE SEQUENCE [LARGE SCALE GENOMIC DNA]</scope>
    <source>
        <strain evidence="2 3">LMG 29736</strain>
    </source>
</reference>
<dbReference type="RefSeq" id="WP_120117847.1">
    <property type="nucleotide sequence ID" value="NZ_BORJ01000003.1"/>
</dbReference>
<sequence length="263" mass="30529">MVNIKLFNDYFLASHIAVPLLTVNNRDTHDIIRMFFETYNFNVVGFKEEDKVIGYLNRELYDYNSEAIEENLISFTTGDTVAANTPLVDILALMEGRERLFLITDSTIDLLITKADLQKPPVRMLLFGLVTLLESEMADVIRMYHPSDEWKDLLTEGRVKKIDALYEKRKEKNIEIDLIDCTQFADKKTVVLEDASLRENLFTSSKNSAEKWMRKVELLRDDLAHAQSLSNWFETENADLLVSEIQTLIHKLELQKFEKIISK</sequence>
<organism evidence="2 3">
    <name type="scientific">Siminovitchia terrae</name>
    <name type="common">Bacillus terrae</name>
    <dbReference type="NCBI Taxonomy" id="1914933"/>
    <lineage>
        <taxon>Bacteria</taxon>
        <taxon>Bacillati</taxon>
        <taxon>Bacillota</taxon>
        <taxon>Bacilli</taxon>
        <taxon>Bacillales</taxon>
        <taxon>Bacillaceae</taxon>
        <taxon>Siminovitchia</taxon>
    </lineage>
</organism>
<evidence type="ECO:0008006" key="5">
    <source>
        <dbReference type="Google" id="ProtNLM"/>
    </source>
</evidence>
<reference evidence="1 4" key="2">
    <citation type="submission" date="2021-03" db="EMBL/GenBank/DDBJ databases">
        <title>Antimicrobial resistance genes in bacteria isolated from Japanese honey, and their potential for conferring macrolide and lincosamide resistance in the American foulbrood pathogen Paenibacillus larvae.</title>
        <authorList>
            <person name="Okamoto M."/>
            <person name="Kumagai M."/>
            <person name="Kanamori H."/>
            <person name="Takamatsu D."/>
        </authorList>
    </citation>
    <scope>NUCLEOTIDE SEQUENCE [LARGE SCALE GENOMIC DNA]</scope>
    <source>
        <strain evidence="1 4">J6TS1</strain>
    </source>
</reference>
<gene>
    <name evidence="2" type="ORF">D5F11_019320</name>
    <name evidence="1" type="ORF">J6TS1_15140</name>
</gene>
<name>A0A429X3Z5_SIMTE</name>
<comment type="caution">
    <text evidence="2">The sequence shown here is derived from an EMBL/GenBank/DDBJ whole genome shotgun (WGS) entry which is preliminary data.</text>
</comment>
<evidence type="ECO:0000313" key="4">
    <source>
        <dbReference type="Proteomes" id="UP000680670"/>
    </source>
</evidence>
<dbReference type="AlphaFoldDB" id="A0A429X3Z5"/>
<evidence type="ECO:0000313" key="3">
    <source>
        <dbReference type="Proteomes" id="UP000287296"/>
    </source>
</evidence>
<dbReference type="Proteomes" id="UP000287296">
    <property type="component" value="Unassembled WGS sequence"/>
</dbReference>
<evidence type="ECO:0000313" key="1">
    <source>
        <dbReference type="EMBL" id="GIN95644.1"/>
    </source>
</evidence>
<dbReference type="OrthoDB" id="187317at2"/>
<keyword evidence="4" id="KW-1185">Reference proteome</keyword>
<evidence type="ECO:0000313" key="2">
    <source>
        <dbReference type="EMBL" id="RST58099.1"/>
    </source>
</evidence>
<dbReference type="EMBL" id="BORJ01000003">
    <property type="protein sequence ID" value="GIN95644.1"/>
    <property type="molecule type" value="Genomic_DNA"/>
</dbReference>
<proteinExistence type="predicted"/>
<accession>A0A429X3Z5</accession>
<protein>
    <recommendedName>
        <fullName evidence="5">CBS domain-containing protein</fullName>
    </recommendedName>
</protein>
<dbReference type="Proteomes" id="UP000680670">
    <property type="component" value="Unassembled WGS sequence"/>
</dbReference>